<keyword evidence="4 6" id="KW-1133">Transmembrane helix</keyword>
<evidence type="ECO:0000256" key="5">
    <source>
        <dbReference type="ARBA" id="ARBA00023136"/>
    </source>
</evidence>
<sequence>MFYNYFKISIRNIRKHKLFSFINVFGLSFSLSICLIIIMLLADQFSYDRFNTEADGIYRINHTRSDLDAIVEGMATSPMPLAEELARKYTGVSSYTRLTRGFGNGWVKLMQDVNIPLSGFFADPSFFNMFQYEFEYGNSETALLEPYSVVLSKETAEKLFNKENPVGETIIVGELGSYKVTGVLKRIEGKSHIKFDGLASMATLESLVKKETLPENLMSWRNRSWTWTYVKLEENIEPETIEKNLAIISDEQYGAMDDMDAEFYLQNIRAISPGPMIGNQIGPGIPMIFVYFLAGMAIVVIVSSCFNYTNLSIARSLNRAREVGIRKVFGAVRFQILMQFLTESIIISVLAFVFSLGIVQLMEPIFLDLNFSQLLDWNLNQSLEVYLICLAFSIAVGFLAGIVPASFHSSVRALQALKNLSGVKVFSKLGLRNALIVAQFGLSVFLVITVKLIYDQMNFMVDSDYGFEADNIVVVKLNNTDSNQLKHELLTYPEIRSVSAAGFVPASGSSTSTTVLIDKVEKELQYFEVDEDYVENMGLTLVAGSSFTKDINQRKLVINEEASTSFGYPHPLDAIGQIVVLEDSISYEVIGVMKNYNHETFLSSIKPMALIYNPKEFGILQVRVNSSSYEQAIESIETAWEKVNPDLKIEYKLMSDEIAFFADLMFGDLTKIVSFISFLAIIIACLGLMGMVVFSTQSRLKEVSIRKVLGASNQALIFILSKGFAKLLLLAVIISVPLTWVINNSWMNFIAFRVEIGAGVMLFGVAIVAVLGLIVVGSQTWQAANTNPSKVLRDE</sequence>
<dbReference type="AlphaFoldDB" id="A0A1W2GAX9"/>
<accession>A0A1W2GAX9</accession>
<feature type="transmembrane region" description="Helical" evidence="6">
    <location>
        <begin position="715"/>
        <end position="736"/>
    </location>
</feature>
<dbReference type="PANTHER" id="PTHR30572">
    <property type="entry name" value="MEMBRANE COMPONENT OF TRANSPORTER-RELATED"/>
    <property type="match status" value="1"/>
</dbReference>
<organism evidence="9 10">
    <name type="scientific">Reichenbachiella faecimaris</name>
    <dbReference type="NCBI Taxonomy" id="692418"/>
    <lineage>
        <taxon>Bacteria</taxon>
        <taxon>Pseudomonadati</taxon>
        <taxon>Bacteroidota</taxon>
        <taxon>Cytophagia</taxon>
        <taxon>Cytophagales</taxon>
        <taxon>Reichenbachiellaceae</taxon>
        <taxon>Reichenbachiella</taxon>
    </lineage>
</organism>
<keyword evidence="9" id="KW-0449">Lipoprotein</keyword>
<feature type="domain" description="MacB-like periplasmic core" evidence="8">
    <location>
        <begin position="20"/>
        <end position="245"/>
    </location>
</feature>
<dbReference type="InterPro" id="IPR050250">
    <property type="entry name" value="Macrolide_Exporter_MacB"/>
</dbReference>
<dbReference type="InterPro" id="IPR025857">
    <property type="entry name" value="MacB_PCD"/>
</dbReference>
<feature type="domain" description="ABC3 transporter permease C-terminal" evidence="7">
    <location>
        <begin position="675"/>
        <end position="788"/>
    </location>
</feature>
<feature type="transmembrane region" description="Helical" evidence="6">
    <location>
        <begin position="756"/>
        <end position="776"/>
    </location>
</feature>
<keyword evidence="5 6" id="KW-0472">Membrane</keyword>
<dbReference type="Proteomes" id="UP000192472">
    <property type="component" value="Unassembled WGS sequence"/>
</dbReference>
<keyword evidence="3 6" id="KW-0812">Transmembrane</keyword>
<evidence type="ECO:0000256" key="4">
    <source>
        <dbReference type="ARBA" id="ARBA00022989"/>
    </source>
</evidence>
<feature type="domain" description="ABC3 transporter permease C-terminal" evidence="7">
    <location>
        <begin position="296"/>
        <end position="406"/>
    </location>
</feature>
<name>A0A1W2GAX9_REIFA</name>
<evidence type="ECO:0000313" key="10">
    <source>
        <dbReference type="Proteomes" id="UP000192472"/>
    </source>
</evidence>
<feature type="transmembrane region" description="Helical" evidence="6">
    <location>
        <begin position="429"/>
        <end position="454"/>
    </location>
</feature>
<evidence type="ECO:0000256" key="2">
    <source>
        <dbReference type="ARBA" id="ARBA00022475"/>
    </source>
</evidence>
<gene>
    <name evidence="9" type="ORF">SAMN04488029_1652</name>
</gene>
<dbReference type="InterPro" id="IPR003838">
    <property type="entry name" value="ABC3_permease_C"/>
</dbReference>
<dbReference type="STRING" id="692418.SAMN04488029_1652"/>
<dbReference type="PANTHER" id="PTHR30572:SF18">
    <property type="entry name" value="ABC-TYPE MACROLIDE FAMILY EXPORT SYSTEM PERMEASE COMPONENT 2"/>
    <property type="match status" value="1"/>
</dbReference>
<evidence type="ECO:0000256" key="3">
    <source>
        <dbReference type="ARBA" id="ARBA00022692"/>
    </source>
</evidence>
<evidence type="ECO:0000259" key="8">
    <source>
        <dbReference type="Pfam" id="PF12704"/>
    </source>
</evidence>
<feature type="transmembrane region" description="Helical" evidence="6">
    <location>
        <begin position="21"/>
        <end position="42"/>
    </location>
</feature>
<comment type="subcellular location">
    <subcellularLocation>
        <location evidence="1">Cell membrane</location>
        <topology evidence="1">Multi-pass membrane protein</topology>
    </subcellularLocation>
</comment>
<feature type="transmembrane region" description="Helical" evidence="6">
    <location>
        <begin position="288"/>
        <end position="309"/>
    </location>
</feature>
<dbReference type="GO" id="GO:0005886">
    <property type="term" value="C:plasma membrane"/>
    <property type="evidence" value="ECO:0007669"/>
    <property type="project" value="UniProtKB-SubCell"/>
</dbReference>
<feature type="transmembrane region" description="Helical" evidence="6">
    <location>
        <begin position="385"/>
        <end position="408"/>
    </location>
</feature>
<evidence type="ECO:0000256" key="1">
    <source>
        <dbReference type="ARBA" id="ARBA00004651"/>
    </source>
</evidence>
<dbReference type="GO" id="GO:0022857">
    <property type="term" value="F:transmembrane transporter activity"/>
    <property type="evidence" value="ECO:0007669"/>
    <property type="project" value="TreeGrafter"/>
</dbReference>
<evidence type="ECO:0000313" key="9">
    <source>
        <dbReference type="EMBL" id="SMD33761.1"/>
    </source>
</evidence>
<reference evidence="9 10" key="1">
    <citation type="submission" date="2017-04" db="EMBL/GenBank/DDBJ databases">
        <authorList>
            <person name="Afonso C.L."/>
            <person name="Miller P.J."/>
            <person name="Scott M.A."/>
            <person name="Spackman E."/>
            <person name="Goraichik I."/>
            <person name="Dimitrov K.M."/>
            <person name="Suarez D.L."/>
            <person name="Swayne D.E."/>
        </authorList>
    </citation>
    <scope>NUCLEOTIDE SEQUENCE [LARGE SCALE GENOMIC DNA]</scope>
    <source>
        <strain evidence="9 10">DSM 26133</strain>
    </source>
</reference>
<dbReference type="Pfam" id="PF12704">
    <property type="entry name" value="MacB_PCD"/>
    <property type="match status" value="2"/>
</dbReference>
<keyword evidence="10" id="KW-1185">Reference proteome</keyword>
<evidence type="ECO:0000256" key="6">
    <source>
        <dbReference type="SAM" id="Phobius"/>
    </source>
</evidence>
<keyword evidence="2" id="KW-1003">Cell membrane</keyword>
<dbReference type="Pfam" id="PF02687">
    <property type="entry name" value="FtsX"/>
    <property type="match status" value="2"/>
</dbReference>
<feature type="transmembrane region" description="Helical" evidence="6">
    <location>
        <begin position="672"/>
        <end position="694"/>
    </location>
</feature>
<proteinExistence type="predicted"/>
<dbReference type="EMBL" id="FWYF01000002">
    <property type="protein sequence ID" value="SMD33761.1"/>
    <property type="molecule type" value="Genomic_DNA"/>
</dbReference>
<feature type="domain" description="MacB-like periplasmic core" evidence="8">
    <location>
        <begin position="442"/>
        <end position="603"/>
    </location>
</feature>
<protein>
    <submittedName>
        <fullName evidence="9">ABC-type transport system, involved in lipoprotein release, permease component</fullName>
    </submittedName>
</protein>
<feature type="transmembrane region" description="Helical" evidence="6">
    <location>
        <begin position="336"/>
        <end position="362"/>
    </location>
</feature>
<evidence type="ECO:0000259" key="7">
    <source>
        <dbReference type="Pfam" id="PF02687"/>
    </source>
</evidence>